<dbReference type="Proteomes" id="UP000744676">
    <property type="component" value="Unassembled WGS sequence"/>
</dbReference>
<organism evidence="1 2">
    <name type="scientific">Geotrichum galactomycetum</name>
    <dbReference type="NCBI Taxonomy" id="27317"/>
    <lineage>
        <taxon>Eukaryota</taxon>
        <taxon>Fungi</taxon>
        <taxon>Dikarya</taxon>
        <taxon>Ascomycota</taxon>
        <taxon>Saccharomycotina</taxon>
        <taxon>Dipodascomycetes</taxon>
        <taxon>Dipodascales</taxon>
        <taxon>Dipodascaceae</taxon>
        <taxon>Geotrichum</taxon>
    </lineage>
</organism>
<evidence type="ECO:0000313" key="1">
    <source>
        <dbReference type="EMBL" id="KAF5093601.1"/>
    </source>
</evidence>
<accession>A0ACB6UZP8</accession>
<comment type="caution">
    <text evidence="1">The sequence shown here is derived from an EMBL/GenBank/DDBJ whole genome shotgun (WGS) entry which is preliminary data.</text>
</comment>
<protein>
    <submittedName>
        <fullName evidence="1">Uncharacterized protein</fullName>
    </submittedName>
</protein>
<evidence type="ECO:0000313" key="2">
    <source>
        <dbReference type="Proteomes" id="UP000744676"/>
    </source>
</evidence>
<dbReference type="EMBL" id="QVQA01000219">
    <property type="protein sequence ID" value="KAF5093601.1"/>
    <property type="molecule type" value="Genomic_DNA"/>
</dbReference>
<sequence length="573" mass="62939">MYVSERNICFNSNILGWVTNLVISFDEIVGLEKRATAGLFPNGIVVHSLHAKHTFASFISRDTVFEFLMSIWRQTNSRIDLIKQSKSDGLSVADSDDDNEDEDINESESENDNFDRESNSGFEEYSDSDEDDYDEESEDDDDDISSDQEFGESARRAKPASATPDEKKTGDGSGAPGGEANGGVAGGDAGGESKWPAPNLGAETHGPTDPEFDYESAGEKLLINETIHAPLGVVANLLFGDNVKWITKFITDTEKNFDLKNLGAFDNGLSSGSKRVYEYIKPLSGPVGPKQTKCMCTDTIEHWDLDGHITVITSTATPDVPSGGAFTTKTRYTISWTDGNATKLMLSYLIDWTGKSWFKGPIEKGTHDGQTVMAKHLIEELEKSIKKGGAGTVSKAKVSKSKKAKTAGKKKKTTSFKSAKASSGAGEAASKGLLTQIVDMLQTEPIPMVSVPLWGVLVVVFILYLLISRLFGGSGADNYASRDMFQLGLDRVSRDKLELLRLEEEYNIWHWLEDRSSGIGFRDAITSGKHGAMARSQLRAPAFDKAKYYEQDLREAIKLTELRVRELKRVLNI</sequence>
<name>A0ACB6UZP8_9ASCO</name>
<gene>
    <name evidence="1" type="ORF">D0Z00_003967</name>
</gene>
<proteinExistence type="predicted"/>
<keyword evidence="2" id="KW-1185">Reference proteome</keyword>
<reference evidence="1 2" key="1">
    <citation type="journal article" date="2020" name="Front. Microbiol.">
        <title>Phenotypic and Genetic Characterization of the Cheese Ripening Yeast Geotrichum candidum.</title>
        <authorList>
            <person name="Perkins V."/>
            <person name="Vignola S."/>
            <person name="Lessard M.H."/>
            <person name="Plante P.L."/>
            <person name="Corbeil J."/>
            <person name="Dugat-Bony E."/>
            <person name="Frenette M."/>
            <person name="Labrie S."/>
        </authorList>
    </citation>
    <scope>NUCLEOTIDE SEQUENCE [LARGE SCALE GENOMIC DNA]</scope>
    <source>
        <strain evidence="1 2">LMA-1147</strain>
    </source>
</reference>